<name>A0A1R3HI26_9ROSI</name>
<proteinExistence type="predicted"/>
<evidence type="ECO:0000313" key="2">
    <source>
        <dbReference type="Proteomes" id="UP000187203"/>
    </source>
</evidence>
<gene>
    <name evidence="1" type="ORF">COLO4_28848</name>
</gene>
<comment type="caution">
    <text evidence="1">The sequence shown here is derived from an EMBL/GenBank/DDBJ whole genome shotgun (WGS) entry which is preliminary data.</text>
</comment>
<dbReference type="AlphaFoldDB" id="A0A1R3HI26"/>
<protein>
    <submittedName>
        <fullName evidence="1">Uncharacterized protein</fullName>
    </submittedName>
</protein>
<evidence type="ECO:0000313" key="1">
    <source>
        <dbReference type="EMBL" id="OMO69945.1"/>
    </source>
</evidence>
<dbReference type="EMBL" id="AWUE01020097">
    <property type="protein sequence ID" value="OMO69945.1"/>
    <property type="molecule type" value="Genomic_DNA"/>
</dbReference>
<accession>A0A1R3HI26</accession>
<sequence length="217" mass="24806">MRRIANLGRTHRRHCHQLSIVDPVGFQISSQSARPRRPPTPIILSDLLLQLYEILRLLKMASAAFRLSNLLVKLSFMPNLLFDTPLRYFCKVKVLAKSKEQLSPTVITEVNEIHKVACSECCHKEHESVHNPKKVNVPIGCQNQLLVSKITSEVSIGRTIESDAILDVNKFQQLMKQLPWEYVDKLFKESTGHKPVKSDNAFHAEKVQIFNILPSYL</sequence>
<dbReference type="Proteomes" id="UP000187203">
    <property type="component" value="Unassembled WGS sequence"/>
</dbReference>
<organism evidence="1 2">
    <name type="scientific">Corchorus olitorius</name>
    <dbReference type="NCBI Taxonomy" id="93759"/>
    <lineage>
        <taxon>Eukaryota</taxon>
        <taxon>Viridiplantae</taxon>
        <taxon>Streptophyta</taxon>
        <taxon>Embryophyta</taxon>
        <taxon>Tracheophyta</taxon>
        <taxon>Spermatophyta</taxon>
        <taxon>Magnoliopsida</taxon>
        <taxon>eudicotyledons</taxon>
        <taxon>Gunneridae</taxon>
        <taxon>Pentapetalae</taxon>
        <taxon>rosids</taxon>
        <taxon>malvids</taxon>
        <taxon>Malvales</taxon>
        <taxon>Malvaceae</taxon>
        <taxon>Grewioideae</taxon>
        <taxon>Apeibeae</taxon>
        <taxon>Corchorus</taxon>
    </lineage>
</organism>
<keyword evidence="2" id="KW-1185">Reference proteome</keyword>
<reference evidence="2" key="1">
    <citation type="submission" date="2013-09" db="EMBL/GenBank/DDBJ databases">
        <title>Corchorus olitorius genome sequencing.</title>
        <authorList>
            <person name="Alam M."/>
            <person name="Haque M.S."/>
            <person name="Islam M.S."/>
            <person name="Emdad E.M."/>
            <person name="Islam M.M."/>
            <person name="Ahmed B."/>
            <person name="Halim A."/>
            <person name="Hossen Q.M.M."/>
            <person name="Hossain M.Z."/>
            <person name="Ahmed R."/>
            <person name="Khan M.M."/>
            <person name="Islam R."/>
            <person name="Rashid M.M."/>
            <person name="Khan S.A."/>
            <person name="Rahman M.S."/>
            <person name="Alam M."/>
            <person name="Yahiya A.S."/>
            <person name="Khan M.S."/>
            <person name="Azam M.S."/>
            <person name="Haque T."/>
            <person name="Lashkar M.Z.H."/>
            <person name="Akhand A.I."/>
            <person name="Morshed G."/>
            <person name="Roy S."/>
            <person name="Uddin K.S."/>
            <person name="Rabeya T."/>
            <person name="Hossain A.S."/>
            <person name="Chowdhury A."/>
            <person name="Snigdha A.R."/>
            <person name="Mortoza M.S."/>
            <person name="Matin S.A."/>
            <person name="Hoque S.M.E."/>
            <person name="Islam M.K."/>
            <person name="Roy D.K."/>
            <person name="Haider R."/>
            <person name="Moosa M.M."/>
            <person name="Elias S.M."/>
            <person name="Hasan A.M."/>
            <person name="Jahan S."/>
            <person name="Shafiuddin M."/>
            <person name="Mahmood N."/>
            <person name="Shommy N.S."/>
        </authorList>
    </citation>
    <scope>NUCLEOTIDE SEQUENCE [LARGE SCALE GENOMIC DNA]</scope>
    <source>
        <strain evidence="2">cv. O-4</strain>
    </source>
</reference>